<accession>A0A2S4MAL3</accession>
<feature type="domain" description="HTH hxlR-type" evidence="4">
    <location>
        <begin position="1"/>
        <end position="93"/>
    </location>
</feature>
<keyword evidence="3" id="KW-0804">Transcription</keyword>
<dbReference type="Gene3D" id="1.10.10.10">
    <property type="entry name" value="Winged helix-like DNA-binding domain superfamily/Winged helix DNA-binding domain"/>
    <property type="match status" value="1"/>
</dbReference>
<dbReference type="PANTHER" id="PTHR33204:SF29">
    <property type="entry name" value="TRANSCRIPTIONAL REGULATOR"/>
    <property type="match status" value="1"/>
</dbReference>
<gene>
    <name evidence="5" type="ORF">CYD53_10672</name>
</gene>
<name>A0A2S4MAL3_9HYPH</name>
<dbReference type="PANTHER" id="PTHR33204">
    <property type="entry name" value="TRANSCRIPTIONAL REGULATOR, MARR FAMILY"/>
    <property type="match status" value="1"/>
</dbReference>
<comment type="caution">
    <text evidence="5">The sequence shown here is derived from an EMBL/GenBank/DDBJ whole genome shotgun (WGS) entry which is preliminary data.</text>
</comment>
<evidence type="ECO:0000259" key="4">
    <source>
        <dbReference type="PROSITE" id="PS51118"/>
    </source>
</evidence>
<evidence type="ECO:0000256" key="1">
    <source>
        <dbReference type="ARBA" id="ARBA00023015"/>
    </source>
</evidence>
<dbReference type="AlphaFoldDB" id="A0A2S4MAL3"/>
<keyword evidence="6" id="KW-1185">Reference proteome</keyword>
<sequence>MRILTGKWKGEILWQLTQGTLRFGELRRAIPGITQHMLTAQLRELERHGLVKRTLYAEVPPRVEYELTKAAFDLRPVFEAIQRWSEAHAIILHDAADAAEPHGGLARPRRRKP</sequence>
<dbReference type="GO" id="GO:0003677">
    <property type="term" value="F:DNA binding"/>
    <property type="evidence" value="ECO:0007669"/>
    <property type="project" value="UniProtKB-KW"/>
</dbReference>
<reference evidence="5 6" key="1">
    <citation type="submission" date="2018-01" db="EMBL/GenBank/DDBJ databases">
        <title>Genomic Encyclopedia of Type Strains, Phase III (KMG-III): the genomes of soil and plant-associated and newly described type strains.</title>
        <authorList>
            <person name="Whitman W."/>
        </authorList>
    </citation>
    <scope>NUCLEOTIDE SEQUENCE [LARGE SCALE GENOMIC DNA]</scope>
    <source>
        <strain evidence="5 6">1131</strain>
    </source>
</reference>
<dbReference type="Proteomes" id="UP000236919">
    <property type="component" value="Unassembled WGS sequence"/>
</dbReference>
<dbReference type="RefSeq" id="WP_210202334.1">
    <property type="nucleotide sequence ID" value="NZ_PQFZ01000006.1"/>
</dbReference>
<dbReference type="InterPro" id="IPR036390">
    <property type="entry name" value="WH_DNA-bd_sf"/>
</dbReference>
<protein>
    <submittedName>
        <fullName evidence="5">HxlR family transcriptional regulator</fullName>
    </submittedName>
</protein>
<evidence type="ECO:0000313" key="5">
    <source>
        <dbReference type="EMBL" id="POR51790.1"/>
    </source>
</evidence>
<evidence type="ECO:0000256" key="3">
    <source>
        <dbReference type="ARBA" id="ARBA00023163"/>
    </source>
</evidence>
<dbReference type="EMBL" id="PQFZ01000006">
    <property type="protein sequence ID" value="POR51790.1"/>
    <property type="molecule type" value="Genomic_DNA"/>
</dbReference>
<organism evidence="5 6">
    <name type="scientific">Bosea psychrotolerans</name>
    <dbReference type="NCBI Taxonomy" id="1871628"/>
    <lineage>
        <taxon>Bacteria</taxon>
        <taxon>Pseudomonadati</taxon>
        <taxon>Pseudomonadota</taxon>
        <taxon>Alphaproteobacteria</taxon>
        <taxon>Hyphomicrobiales</taxon>
        <taxon>Boseaceae</taxon>
        <taxon>Bosea</taxon>
    </lineage>
</organism>
<evidence type="ECO:0000313" key="6">
    <source>
        <dbReference type="Proteomes" id="UP000236919"/>
    </source>
</evidence>
<keyword evidence="2" id="KW-0238">DNA-binding</keyword>
<proteinExistence type="predicted"/>
<dbReference type="PROSITE" id="PS51118">
    <property type="entry name" value="HTH_HXLR"/>
    <property type="match status" value="1"/>
</dbReference>
<dbReference type="SUPFAM" id="SSF46785">
    <property type="entry name" value="Winged helix' DNA-binding domain"/>
    <property type="match status" value="1"/>
</dbReference>
<dbReference type="InterPro" id="IPR002577">
    <property type="entry name" value="HTH_HxlR"/>
</dbReference>
<keyword evidence="1" id="KW-0805">Transcription regulation</keyword>
<dbReference type="Pfam" id="PF01638">
    <property type="entry name" value="HxlR"/>
    <property type="match status" value="1"/>
</dbReference>
<evidence type="ECO:0000256" key="2">
    <source>
        <dbReference type="ARBA" id="ARBA00023125"/>
    </source>
</evidence>
<dbReference type="InterPro" id="IPR036388">
    <property type="entry name" value="WH-like_DNA-bd_sf"/>
</dbReference>